<dbReference type="InterPro" id="IPR012337">
    <property type="entry name" value="RNaseH-like_sf"/>
</dbReference>
<dbReference type="InterPro" id="IPR008906">
    <property type="entry name" value="HATC_C_dom"/>
</dbReference>
<dbReference type="GO" id="GO:0008270">
    <property type="term" value="F:zinc ion binding"/>
    <property type="evidence" value="ECO:0007669"/>
    <property type="project" value="UniProtKB-KW"/>
</dbReference>
<keyword evidence="5" id="KW-0539">Nucleus</keyword>
<protein>
    <submittedName>
        <fullName evidence="7">Zinc finger BED domain-containing protein 4-like</fullName>
    </submittedName>
</protein>
<evidence type="ECO:0000256" key="4">
    <source>
        <dbReference type="ARBA" id="ARBA00022833"/>
    </source>
</evidence>
<keyword evidence="3" id="KW-0863">Zinc-finger</keyword>
<feature type="domain" description="HAT C-terminal dimerisation" evidence="6">
    <location>
        <begin position="139"/>
        <end position="219"/>
    </location>
</feature>
<dbReference type="GO" id="GO:0046983">
    <property type="term" value="F:protein dimerization activity"/>
    <property type="evidence" value="ECO:0007669"/>
    <property type="project" value="InterPro"/>
</dbReference>
<accession>A0A8H3QM12</accession>
<dbReference type="InterPro" id="IPR052035">
    <property type="entry name" value="ZnF_BED_domain_contain"/>
</dbReference>
<dbReference type="Proteomes" id="UP000615446">
    <property type="component" value="Unassembled WGS sequence"/>
</dbReference>
<evidence type="ECO:0000313" key="7">
    <source>
        <dbReference type="EMBL" id="GES81499.1"/>
    </source>
</evidence>
<dbReference type="OrthoDB" id="2409584at2759"/>
<organism evidence="7 8">
    <name type="scientific">Rhizophagus clarus</name>
    <dbReference type="NCBI Taxonomy" id="94130"/>
    <lineage>
        <taxon>Eukaryota</taxon>
        <taxon>Fungi</taxon>
        <taxon>Fungi incertae sedis</taxon>
        <taxon>Mucoromycota</taxon>
        <taxon>Glomeromycotina</taxon>
        <taxon>Glomeromycetes</taxon>
        <taxon>Glomerales</taxon>
        <taxon>Glomeraceae</taxon>
        <taxon>Rhizophagus</taxon>
    </lineage>
</organism>
<comment type="caution">
    <text evidence="7">The sequence shown here is derived from an EMBL/GenBank/DDBJ whole genome shotgun (WGS) entry which is preliminary data.</text>
</comment>
<keyword evidence="2" id="KW-0479">Metal-binding</keyword>
<name>A0A8H3QM12_9GLOM</name>
<reference evidence="7" key="1">
    <citation type="submission" date="2019-10" db="EMBL/GenBank/DDBJ databases">
        <title>Conservation and host-specific expression of non-tandemly repeated heterogenous ribosome RNA gene in arbuscular mycorrhizal fungi.</title>
        <authorList>
            <person name="Maeda T."/>
            <person name="Kobayashi Y."/>
            <person name="Nakagawa T."/>
            <person name="Ezawa T."/>
            <person name="Yamaguchi K."/>
            <person name="Bino T."/>
            <person name="Nishimoto Y."/>
            <person name="Shigenobu S."/>
            <person name="Kawaguchi M."/>
        </authorList>
    </citation>
    <scope>NUCLEOTIDE SEQUENCE</scope>
    <source>
        <strain evidence="7">HR1</strain>
    </source>
</reference>
<dbReference type="EMBL" id="BLAL01000057">
    <property type="protein sequence ID" value="GES81499.1"/>
    <property type="molecule type" value="Genomic_DNA"/>
</dbReference>
<keyword evidence="4" id="KW-0862">Zinc</keyword>
<dbReference type="SUPFAM" id="SSF53098">
    <property type="entry name" value="Ribonuclease H-like"/>
    <property type="match status" value="1"/>
</dbReference>
<dbReference type="GO" id="GO:0005634">
    <property type="term" value="C:nucleus"/>
    <property type="evidence" value="ECO:0007669"/>
    <property type="project" value="UniProtKB-SubCell"/>
</dbReference>
<proteinExistence type="predicted"/>
<sequence>MMLTIKELIFNLATSSIDSPSNDIDYNNENTIFEETELEVDSEEIISHITKKRISIKDPLNTEGVLLKVKNNIYNALLYYWDIPSVIGLMATLLDPRYKELDLELEDKKDEIIQKLRDEFNELNSDNLNKSTPVTPITELSNYLSMPVALETKNLLDWWRICKEIFPNLSQIARKYLEVLATSVFSERLFSHAGSLISAKRNRLDTSLVGQMLFLKRNIRSIEVFAKKWDEVDEC</sequence>
<dbReference type="AlphaFoldDB" id="A0A8H3QM12"/>
<comment type="subcellular location">
    <subcellularLocation>
        <location evidence="1">Nucleus</location>
    </subcellularLocation>
</comment>
<evidence type="ECO:0000313" key="8">
    <source>
        <dbReference type="Proteomes" id="UP000615446"/>
    </source>
</evidence>
<evidence type="ECO:0000259" key="6">
    <source>
        <dbReference type="Pfam" id="PF05699"/>
    </source>
</evidence>
<dbReference type="PANTHER" id="PTHR46481:SF10">
    <property type="entry name" value="ZINC FINGER BED DOMAIN-CONTAINING PROTEIN 39"/>
    <property type="match status" value="1"/>
</dbReference>
<evidence type="ECO:0000256" key="3">
    <source>
        <dbReference type="ARBA" id="ARBA00022771"/>
    </source>
</evidence>
<gene>
    <name evidence="7" type="ORF">RCL2_000874200</name>
</gene>
<dbReference type="Pfam" id="PF05699">
    <property type="entry name" value="Dimer_Tnp_hAT"/>
    <property type="match status" value="1"/>
</dbReference>
<dbReference type="PANTHER" id="PTHR46481">
    <property type="entry name" value="ZINC FINGER BED DOMAIN-CONTAINING PROTEIN 4"/>
    <property type="match status" value="1"/>
</dbReference>
<evidence type="ECO:0000256" key="2">
    <source>
        <dbReference type="ARBA" id="ARBA00022723"/>
    </source>
</evidence>
<evidence type="ECO:0000256" key="1">
    <source>
        <dbReference type="ARBA" id="ARBA00004123"/>
    </source>
</evidence>
<evidence type="ECO:0000256" key="5">
    <source>
        <dbReference type="ARBA" id="ARBA00023242"/>
    </source>
</evidence>